<protein>
    <submittedName>
        <fullName evidence="2">GNAT family N-acetyltransferase</fullName>
    </submittedName>
</protein>
<proteinExistence type="predicted"/>
<accession>A0A4R5VJ68</accession>
<dbReference type="AlphaFoldDB" id="A0A4R5VJ68"/>
<dbReference type="InterPro" id="IPR000182">
    <property type="entry name" value="GNAT_dom"/>
</dbReference>
<dbReference type="Gene3D" id="3.40.630.30">
    <property type="match status" value="1"/>
</dbReference>
<dbReference type="InterPro" id="IPR016181">
    <property type="entry name" value="Acyl_CoA_acyltransferase"/>
</dbReference>
<dbReference type="Proteomes" id="UP000295132">
    <property type="component" value="Unassembled WGS sequence"/>
</dbReference>
<dbReference type="PROSITE" id="PS51186">
    <property type="entry name" value="GNAT"/>
    <property type="match status" value="1"/>
</dbReference>
<organism evidence="2 3">
    <name type="scientific">Bacillus salipaludis</name>
    <dbReference type="NCBI Taxonomy" id="2547811"/>
    <lineage>
        <taxon>Bacteria</taxon>
        <taxon>Bacillati</taxon>
        <taxon>Bacillota</taxon>
        <taxon>Bacilli</taxon>
        <taxon>Bacillales</taxon>
        <taxon>Bacillaceae</taxon>
        <taxon>Bacillus</taxon>
    </lineage>
</organism>
<gene>
    <name evidence="2" type="ORF">E2K98_27110</name>
</gene>
<keyword evidence="2" id="KW-0808">Transferase</keyword>
<dbReference type="CDD" id="cd04301">
    <property type="entry name" value="NAT_SF"/>
    <property type="match status" value="1"/>
</dbReference>
<evidence type="ECO:0000313" key="3">
    <source>
        <dbReference type="Proteomes" id="UP000295132"/>
    </source>
</evidence>
<dbReference type="SUPFAM" id="SSF55729">
    <property type="entry name" value="Acyl-CoA N-acyltransferases (Nat)"/>
    <property type="match status" value="1"/>
</dbReference>
<dbReference type="Pfam" id="PF00583">
    <property type="entry name" value="Acetyltransf_1"/>
    <property type="match status" value="1"/>
</dbReference>
<evidence type="ECO:0000313" key="2">
    <source>
        <dbReference type="EMBL" id="TDK56232.1"/>
    </source>
</evidence>
<comment type="caution">
    <text evidence="2">The sequence shown here is derived from an EMBL/GenBank/DDBJ whole genome shotgun (WGS) entry which is preliminary data.</text>
</comment>
<dbReference type="EMBL" id="SMYO01000025">
    <property type="protein sequence ID" value="TDK56232.1"/>
    <property type="molecule type" value="Genomic_DNA"/>
</dbReference>
<reference evidence="2 3" key="1">
    <citation type="submission" date="2019-03" db="EMBL/GenBank/DDBJ databases">
        <title>Bacillus niacini sp. nov. a Nicotinate-Metabolizing Mesophile Isolated from Soil.</title>
        <authorList>
            <person name="Zhang G."/>
        </authorList>
    </citation>
    <scope>NUCLEOTIDE SEQUENCE [LARGE SCALE GENOMIC DNA]</scope>
    <source>
        <strain evidence="2 3">WN066</strain>
    </source>
</reference>
<evidence type="ECO:0000259" key="1">
    <source>
        <dbReference type="PROSITE" id="PS51186"/>
    </source>
</evidence>
<sequence>MCMNFSLNNLTVPEVIKATQDNMIGLMHTWGGLSESLQVIEDENCFRIKSPIKHPLFNNILKTKVDQDVHGYVDSIINDYKSQQIPFLWRIWDHDEPDEIGSVLLENGAQQIPGTILMAINLDSFQPLTQPLPELTIQTIGMKRDAVNFSQCACTSFGIPKQFLEPIGELIHKEDPNIVNFVGYVDDTVVSTATLYYCNGLAGIYNVATLLDFQGKGIGMDIMTALLFKAKHDGYHTAILHATPAGLRLYEKLGFIKYGEMIQYLFT</sequence>
<dbReference type="GO" id="GO:0016747">
    <property type="term" value="F:acyltransferase activity, transferring groups other than amino-acyl groups"/>
    <property type="evidence" value="ECO:0007669"/>
    <property type="project" value="InterPro"/>
</dbReference>
<feature type="domain" description="N-acetyltransferase" evidence="1">
    <location>
        <begin position="135"/>
        <end position="267"/>
    </location>
</feature>
<name>A0A4R5VJ68_9BACI</name>